<reference evidence="1" key="2">
    <citation type="journal article" date="2021" name="PeerJ">
        <title>Extensive microbial diversity within the chicken gut microbiome revealed by metagenomics and culture.</title>
        <authorList>
            <person name="Gilroy R."/>
            <person name="Ravi A."/>
            <person name="Getino M."/>
            <person name="Pursley I."/>
            <person name="Horton D.L."/>
            <person name="Alikhan N.F."/>
            <person name="Baker D."/>
            <person name="Gharbi K."/>
            <person name="Hall N."/>
            <person name="Watson M."/>
            <person name="Adriaenssens E.M."/>
            <person name="Foster-Nyarko E."/>
            <person name="Jarju S."/>
            <person name="Secka A."/>
            <person name="Antonio M."/>
            <person name="Oren A."/>
            <person name="Chaudhuri R.R."/>
            <person name="La Ragione R."/>
            <person name="Hildebrand F."/>
            <person name="Pallen M.J."/>
        </authorList>
    </citation>
    <scope>NUCLEOTIDE SEQUENCE</scope>
    <source>
        <strain evidence="1">23406</strain>
    </source>
</reference>
<dbReference type="Proteomes" id="UP000886891">
    <property type="component" value="Unassembled WGS sequence"/>
</dbReference>
<reference evidence="1" key="1">
    <citation type="submission" date="2020-10" db="EMBL/GenBank/DDBJ databases">
        <authorList>
            <person name="Gilroy R."/>
        </authorList>
    </citation>
    <scope>NUCLEOTIDE SEQUENCE</scope>
    <source>
        <strain evidence="1">23406</strain>
    </source>
</reference>
<sequence>MTKYNFADTQISYELSLYRTFGEGDRRRYDALIAALQGADPAVCFVADVGARASEALYGVLKSYVGAFESRAFNALMVTQLGSPAVPETALYLLDEIRKRRNSDDGLRYLFCAALVENGNPNYRKAYAALLAEEGERKELMPLARWLKGTGDKTEKP</sequence>
<evidence type="ECO:0000313" key="1">
    <source>
        <dbReference type="EMBL" id="HIV00370.1"/>
    </source>
</evidence>
<gene>
    <name evidence="1" type="ORF">IAB14_04590</name>
</gene>
<dbReference type="EMBL" id="DVOH01000034">
    <property type="protein sequence ID" value="HIV00370.1"/>
    <property type="molecule type" value="Genomic_DNA"/>
</dbReference>
<organism evidence="1 2">
    <name type="scientific">Candidatus Stercoripulliclostridium merdipullorum</name>
    <dbReference type="NCBI Taxonomy" id="2840952"/>
    <lineage>
        <taxon>Bacteria</taxon>
        <taxon>Bacillati</taxon>
        <taxon>Bacillota</taxon>
        <taxon>Clostridia</taxon>
        <taxon>Eubacteriales</taxon>
        <taxon>Candidatus Stercoripulliclostridium</taxon>
    </lineage>
</organism>
<name>A0A9D1SXI4_9FIRM</name>
<protein>
    <submittedName>
        <fullName evidence="1">Uncharacterized protein</fullName>
    </submittedName>
</protein>
<proteinExistence type="predicted"/>
<evidence type="ECO:0000313" key="2">
    <source>
        <dbReference type="Proteomes" id="UP000886891"/>
    </source>
</evidence>
<accession>A0A9D1SXI4</accession>
<dbReference type="AlphaFoldDB" id="A0A9D1SXI4"/>
<comment type="caution">
    <text evidence="1">The sequence shown here is derived from an EMBL/GenBank/DDBJ whole genome shotgun (WGS) entry which is preliminary data.</text>
</comment>